<name>A0A0M3HX61_ASCLU</name>
<dbReference type="AlphaFoldDB" id="A0A0M3HX61"/>
<dbReference type="Proteomes" id="UP000036681">
    <property type="component" value="Unplaced"/>
</dbReference>
<proteinExistence type="predicted"/>
<sequence>MLKLCGVKLPPFGKMSALMYRHVKMVVPKYHIPFRICCTKTAKGSSWIVQKCFFKTSLPSVMGVIDKDSTTLRSIRKEGTTNVVTKDTQLKIKC</sequence>
<protein>
    <submittedName>
        <fullName evidence="2">Ovule protein</fullName>
    </submittedName>
</protein>
<reference evidence="2" key="1">
    <citation type="submission" date="2017-02" db="UniProtKB">
        <authorList>
            <consortium name="WormBaseParasite"/>
        </authorList>
    </citation>
    <scope>IDENTIFICATION</scope>
</reference>
<accession>A0A0M3HX61</accession>
<keyword evidence="1" id="KW-1185">Reference proteome</keyword>
<dbReference type="WBParaSite" id="ALUE_0000785801-mRNA-1">
    <property type="protein sequence ID" value="ALUE_0000785801-mRNA-1"/>
    <property type="gene ID" value="ALUE_0000785801"/>
</dbReference>
<evidence type="ECO:0000313" key="1">
    <source>
        <dbReference type="Proteomes" id="UP000036681"/>
    </source>
</evidence>
<evidence type="ECO:0000313" key="2">
    <source>
        <dbReference type="WBParaSite" id="ALUE_0000785801-mRNA-1"/>
    </source>
</evidence>
<organism evidence="1 2">
    <name type="scientific">Ascaris lumbricoides</name>
    <name type="common">Giant roundworm</name>
    <dbReference type="NCBI Taxonomy" id="6252"/>
    <lineage>
        <taxon>Eukaryota</taxon>
        <taxon>Metazoa</taxon>
        <taxon>Ecdysozoa</taxon>
        <taxon>Nematoda</taxon>
        <taxon>Chromadorea</taxon>
        <taxon>Rhabditida</taxon>
        <taxon>Spirurina</taxon>
        <taxon>Ascaridomorpha</taxon>
        <taxon>Ascaridoidea</taxon>
        <taxon>Ascarididae</taxon>
        <taxon>Ascaris</taxon>
    </lineage>
</organism>